<dbReference type="GO" id="GO:0005737">
    <property type="term" value="C:cytoplasm"/>
    <property type="evidence" value="ECO:0007669"/>
    <property type="project" value="UniProtKB-SubCell"/>
</dbReference>
<dbReference type="InterPro" id="IPR044145">
    <property type="entry name" value="IF2_II"/>
</dbReference>
<comment type="similarity">
    <text evidence="1 7 8">Belongs to the TRAFAC class translation factor GTPase superfamily. Classic translation factor GTPase family. IF-2 subfamily.</text>
</comment>
<dbReference type="Pfam" id="PF04760">
    <property type="entry name" value="IF2_N"/>
    <property type="match status" value="1"/>
</dbReference>
<evidence type="ECO:0000256" key="2">
    <source>
        <dbReference type="ARBA" id="ARBA00020675"/>
    </source>
</evidence>
<dbReference type="CDD" id="cd03702">
    <property type="entry name" value="IF2_mtIF2_II"/>
    <property type="match status" value="1"/>
</dbReference>
<feature type="compositionally biased region" description="Basic and acidic residues" evidence="9">
    <location>
        <begin position="56"/>
        <end position="97"/>
    </location>
</feature>
<dbReference type="FunFam" id="2.40.30.10:FF:000008">
    <property type="entry name" value="Translation initiation factor IF-2"/>
    <property type="match status" value="1"/>
</dbReference>
<dbReference type="InterPro" id="IPR009000">
    <property type="entry name" value="Transl_B-barrel_sf"/>
</dbReference>
<dbReference type="InterPro" id="IPR036925">
    <property type="entry name" value="TIF_IF2_dom3_sf"/>
</dbReference>
<dbReference type="GO" id="GO:0005525">
    <property type="term" value="F:GTP binding"/>
    <property type="evidence" value="ECO:0007669"/>
    <property type="project" value="UniProtKB-KW"/>
</dbReference>
<comment type="subcellular location">
    <subcellularLocation>
        <location evidence="7">Cytoplasm</location>
    </subcellularLocation>
</comment>
<protein>
    <recommendedName>
        <fullName evidence="2 7">Translation initiation factor IF-2</fullName>
    </recommendedName>
</protein>
<dbReference type="InterPro" id="IPR005225">
    <property type="entry name" value="Small_GTP-bd"/>
</dbReference>
<evidence type="ECO:0000259" key="10">
    <source>
        <dbReference type="PROSITE" id="PS51722"/>
    </source>
</evidence>
<dbReference type="SUPFAM" id="SSF52156">
    <property type="entry name" value="Initiation factor IF2/eIF5b, domain 3"/>
    <property type="match status" value="1"/>
</dbReference>
<accession>A0AB35YR35</accession>
<keyword evidence="6 7" id="KW-0342">GTP-binding</keyword>
<dbReference type="Pfam" id="PF22042">
    <property type="entry name" value="EF-G_D2"/>
    <property type="match status" value="1"/>
</dbReference>
<feature type="binding site" evidence="7">
    <location>
        <begin position="497"/>
        <end position="501"/>
    </location>
    <ligand>
        <name>GTP</name>
        <dbReference type="ChEBI" id="CHEBI:37565"/>
    </ligand>
</feature>
<dbReference type="Gene3D" id="2.40.30.10">
    <property type="entry name" value="Translation factors"/>
    <property type="match status" value="2"/>
</dbReference>
<feature type="compositionally biased region" description="Basic and acidic residues" evidence="9">
    <location>
        <begin position="341"/>
        <end position="355"/>
    </location>
</feature>
<keyword evidence="5 7" id="KW-0648">Protein biosynthesis</keyword>
<dbReference type="PANTHER" id="PTHR43381:SF5">
    <property type="entry name" value="TR-TYPE G DOMAIN-CONTAINING PROTEIN"/>
    <property type="match status" value="1"/>
</dbReference>
<gene>
    <name evidence="7 11" type="primary">infB</name>
    <name evidence="12" type="ORF">VZD24_02685</name>
    <name evidence="11" type="ORF">VZD85_05420</name>
</gene>
<dbReference type="PROSITE" id="PS51722">
    <property type="entry name" value="G_TR_2"/>
    <property type="match status" value="1"/>
</dbReference>
<proteinExistence type="inferred from homology"/>
<dbReference type="PROSITE" id="PS01176">
    <property type="entry name" value="IF2"/>
    <property type="match status" value="1"/>
</dbReference>
<dbReference type="NCBIfam" id="TIGR00487">
    <property type="entry name" value="IF-2"/>
    <property type="match status" value="1"/>
</dbReference>
<evidence type="ECO:0000256" key="3">
    <source>
        <dbReference type="ARBA" id="ARBA00022540"/>
    </source>
</evidence>
<dbReference type="InterPro" id="IPR006847">
    <property type="entry name" value="IF2_N"/>
</dbReference>
<name>A0AB35YR35_9FLAO</name>
<evidence type="ECO:0000256" key="7">
    <source>
        <dbReference type="HAMAP-Rule" id="MF_00100"/>
    </source>
</evidence>
<feature type="binding site" evidence="7">
    <location>
        <begin position="551"/>
        <end position="554"/>
    </location>
    <ligand>
        <name>GTP</name>
        <dbReference type="ChEBI" id="CHEBI:37565"/>
    </ligand>
</feature>
<dbReference type="GO" id="GO:0003743">
    <property type="term" value="F:translation initiation factor activity"/>
    <property type="evidence" value="ECO:0007669"/>
    <property type="project" value="UniProtKB-UniRule"/>
</dbReference>
<dbReference type="InterPro" id="IPR015760">
    <property type="entry name" value="TIF_IF2"/>
</dbReference>
<dbReference type="RefSeq" id="WP_342686929.1">
    <property type="nucleotide sequence ID" value="NZ_JAZBJM010000002.1"/>
</dbReference>
<evidence type="ECO:0000256" key="4">
    <source>
        <dbReference type="ARBA" id="ARBA00022741"/>
    </source>
</evidence>
<feature type="region of interest" description="Disordered" evidence="9">
    <location>
        <begin position="56"/>
        <end position="355"/>
    </location>
</feature>
<dbReference type="CDD" id="cd01887">
    <property type="entry name" value="IF2_eIF5B"/>
    <property type="match status" value="1"/>
</dbReference>
<dbReference type="EMBL" id="JBANCF010000002">
    <property type="protein sequence ID" value="MEM0572412.1"/>
    <property type="molecule type" value="Genomic_DNA"/>
</dbReference>
<dbReference type="Gene3D" id="3.40.50.300">
    <property type="entry name" value="P-loop containing nucleotide triphosphate hydrolases"/>
    <property type="match status" value="1"/>
</dbReference>
<dbReference type="SUPFAM" id="SSF52540">
    <property type="entry name" value="P-loop containing nucleoside triphosphate hydrolases"/>
    <property type="match status" value="1"/>
</dbReference>
<dbReference type="EMBL" id="JAZBJM010000002">
    <property type="protein sequence ID" value="MEM0517781.1"/>
    <property type="molecule type" value="Genomic_DNA"/>
</dbReference>
<feature type="compositionally biased region" description="Basic and acidic residues" evidence="9">
    <location>
        <begin position="249"/>
        <end position="266"/>
    </location>
</feature>
<evidence type="ECO:0000313" key="11">
    <source>
        <dbReference type="EMBL" id="MEM0517781.1"/>
    </source>
</evidence>
<dbReference type="Pfam" id="PF00009">
    <property type="entry name" value="GTP_EFTU"/>
    <property type="match status" value="1"/>
</dbReference>
<dbReference type="InterPro" id="IPR023115">
    <property type="entry name" value="TIF_IF2_dom3"/>
</dbReference>
<keyword evidence="4 7" id="KW-0547">Nucleotide-binding</keyword>
<dbReference type="FunFam" id="3.40.50.300:FF:000019">
    <property type="entry name" value="Translation initiation factor IF-2"/>
    <property type="match status" value="1"/>
</dbReference>
<organism evidence="11 13">
    <name type="scientific">Aequorivita flava</name>
    <dbReference type="NCBI Taxonomy" id="3114371"/>
    <lineage>
        <taxon>Bacteria</taxon>
        <taxon>Pseudomonadati</taxon>
        <taxon>Bacteroidota</taxon>
        <taxon>Flavobacteriia</taxon>
        <taxon>Flavobacteriales</taxon>
        <taxon>Flavobacteriaceae</taxon>
        <taxon>Aequorivita</taxon>
    </lineage>
</organism>
<feature type="compositionally biased region" description="Basic and acidic residues" evidence="9">
    <location>
        <begin position="211"/>
        <end position="226"/>
    </location>
</feature>
<feature type="compositionally biased region" description="Basic and acidic residues" evidence="9">
    <location>
        <begin position="305"/>
        <end position="327"/>
    </location>
</feature>
<comment type="function">
    <text evidence="7 8">One of the essential components for the initiation of protein synthesis. Protects formylmethionyl-tRNA from spontaneous hydrolysis and promotes its binding to the 30S ribosomal subunits. Also involved in the hydrolysis of GTP during the formation of the 70S ribosomal complex.</text>
</comment>
<evidence type="ECO:0000313" key="12">
    <source>
        <dbReference type="EMBL" id="MEM0572412.1"/>
    </source>
</evidence>
<dbReference type="Pfam" id="PF11987">
    <property type="entry name" value="IF-2"/>
    <property type="match status" value="1"/>
</dbReference>
<keyword evidence="7" id="KW-0963">Cytoplasm</keyword>
<evidence type="ECO:0000256" key="8">
    <source>
        <dbReference type="RuleBase" id="RU000644"/>
    </source>
</evidence>
<evidence type="ECO:0000256" key="1">
    <source>
        <dbReference type="ARBA" id="ARBA00007733"/>
    </source>
</evidence>
<dbReference type="Gene3D" id="3.40.50.10050">
    <property type="entry name" value="Translation initiation factor IF- 2, domain 3"/>
    <property type="match status" value="1"/>
</dbReference>
<dbReference type="HAMAP" id="MF_00100_B">
    <property type="entry name" value="IF_2_B"/>
    <property type="match status" value="1"/>
</dbReference>
<feature type="domain" description="Tr-type G" evidence="10">
    <location>
        <begin position="441"/>
        <end position="611"/>
    </location>
</feature>
<dbReference type="Proteomes" id="UP001390963">
    <property type="component" value="Unassembled WGS sequence"/>
</dbReference>
<dbReference type="InterPro" id="IPR027417">
    <property type="entry name" value="P-loop_NTPase"/>
</dbReference>
<dbReference type="CDD" id="cd03692">
    <property type="entry name" value="mtIF2_IVc"/>
    <property type="match status" value="1"/>
</dbReference>
<keyword evidence="14" id="KW-1185">Reference proteome</keyword>
<dbReference type="NCBIfam" id="TIGR00231">
    <property type="entry name" value="small_GTP"/>
    <property type="match status" value="1"/>
</dbReference>
<evidence type="ECO:0000256" key="5">
    <source>
        <dbReference type="ARBA" id="ARBA00022917"/>
    </source>
</evidence>
<dbReference type="AlphaFoldDB" id="A0AB35YR35"/>
<keyword evidence="3 7" id="KW-0396">Initiation factor</keyword>
<dbReference type="FunFam" id="2.40.30.10:FF:000007">
    <property type="entry name" value="Translation initiation factor IF-2"/>
    <property type="match status" value="1"/>
</dbReference>
<dbReference type="InterPro" id="IPR000795">
    <property type="entry name" value="T_Tr_GTP-bd_dom"/>
</dbReference>
<feature type="compositionally biased region" description="Basic and acidic residues" evidence="9">
    <location>
        <begin position="121"/>
        <end position="203"/>
    </location>
</feature>
<dbReference type="InterPro" id="IPR053905">
    <property type="entry name" value="EF-G-like_DII"/>
</dbReference>
<evidence type="ECO:0000256" key="9">
    <source>
        <dbReference type="SAM" id="MobiDB-lite"/>
    </source>
</evidence>
<evidence type="ECO:0000256" key="6">
    <source>
        <dbReference type="ARBA" id="ARBA00023134"/>
    </source>
</evidence>
<dbReference type="InterPro" id="IPR000178">
    <property type="entry name" value="TF_IF2_bacterial-like"/>
</dbReference>
<dbReference type="Proteomes" id="UP001388259">
    <property type="component" value="Unassembled WGS sequence"/>
</dbReference>
<evidence type="ECO:0000313" key="13">
    <source>
        <dbReference type="Proteomes" id="UP001388259"/>
    </source>
</evidence>
<dbReference type="GO" id="GO:0003924">
    <property type="term" value="F:GTPase activity"/>
    <property type="evidence" value="ECO:0007669"/>
    <property type="project" value="UniProtKB-UniRule"/>
</dbReference>
<feature type="compositionally biased region" description="Basic residues" evidence="9">
    <location>
        <begin position="331"/>
        <end position="340"/>
    </location>
</feature>
<dbReference type="PANTHER" id="PTHR43381">
    <property type="entry name" value="TRANSLATION INITIATION FACTOR IF-2-RELATED"/>
    <property type="match status" value="1"/>
</dbReference>
<comment type="caution">
    <text evidence="7">Lacks conserved residue(s) required for the propagation of feature annotation.</text>
</comment>
<reference evidence="11 14" key="1">
    <citation type="submission" date="2024-01" db="EMBL/GenBank/DDBJ databases">
        <title>Aequorivita flavus sp. nov., isolated from deep-sea sediment.</title>
        <authorList>
            <person name="Chen X."/>
        </authorList>
    </citation>
    <scope>NUCLEOTIDE SEQUENCE</scope>
    <source>
        <strain evidence="11">MCCC 1A16923</strain>
        <strain evidence="12 14">MCCC 1A16935</strain>
    </source>
</reference>
<feature type="binding site" evidence="7">
    <location>
        <begin position="450"/>
        <end position="457"/>
    </location>
    <ligand>
        <name>GTP</name>
        <dbReference type="ChEBI" id="CHEBI:37565"/>
    </ligand>
</feature>
<comment type="caution">
    <text evidence="11">The sequence shown here is derived from an EMBL/GenBank/DDBJ whole genome shotgun (WGS) entry which is preliminary data.</text>
</comment>
<sequence length="943" mass="104323">MAEVKTKRLSQVLREFNISLDRAVEFLSSKGFDVDASPNTKITGDEYEVLFEEFETDKSKKVASKEVGEEKRKEKEELRLERERELEEKQKKEEASRVIRAGAKLDGPKQVGKIDLATGKPKKDEPKAEEKPAAAKEEKVEAEKVEKPAAETSPVKEETAKEKVKEEKPKEEKVVEAPKEEKSKKEKPKADTTAKAIEKEPAKEAPVQKAETPKEAEKTESPKESDTVTTQYRKLEGPNFTGQKIDLTQFKKPEKKKDSKSDDKKNVKGKRRRISKDASKPGGNNFRDKRGAGPGSGNRKGRSNTPKEEPSEEEVQKQVRETLEKLQGKSSKGKGAKYRREKRDTHRQKTDELAQQEADNKLIKVTEFVTASEMATMMDVPVTKIISACMSLGMMVTMNQRLDAETLSIVADEFGYELEFVTADLEESIDREIDAPEDLEDRAPIVTVMGHVDHGKTSLLDYIRKENVIAGESGGITQHIGAYGVELEGGQKIAFLDTPGHEAFTAMRARGAQVTDVAIIVVAADDDIMPQTKEAISHAQAAGVPIVFAINKIDKPTANPEKIKEGLAQMNLLVEDWGGKIQSQDISAKTGNGVKELLEKVLLEAELLELKANPDRQANGTIVEAFLDKGRGYVSTVLVQGGTLKVGDYVLAGQHSGKVRAMQDERGKNVKEAGPSTPVSVLGLDGAPQAGDKFNVFDDEREAKSIATKRTQLQREQSVRTQRHITLDEIGRRIALGEFKELNIILKGDVDGSVEALTDSFQKLSTEEIQVNIIHKAVGPITESDVLLASASDAIIIGFNVRPMGNARQIADKEEIDIRTYSIIYDAINDLKDAMEGMLSPEMKEEITGTAEIRETFKISKVGTIAGCMVLTGKIFRNSGIRLIREGVVVYTGELASLKRFKDDVKEVSKGYDCGIQIKNYNDIYENDIIEAFQEVAVKKKLK</sequence>
<evidence type="ECO:0000313" key="14">
    <source>
        <dbReference type="Proteomes" id="UP001390963"/>
    </source>
</evidence>
<dbReference type="FunFam" id="3.40.50.10050:FF:000001">
    <property type="entry name" value="Translation initiation factor IF-2"/>
    <property type="match status" value="1"/>
</dbReference>
<dbReference type="SUPFAM" id="SSF50447">
    <property type="entry name" value="Translation proteins"/>
    <property type="match status" value="2"/>
</dbReference>